<dbReference type="STRING" id="879243.Poras_1570"/>
<name>F4KNQ4_PORAD</name>
<evidence type="ECO:0000259" key="2">
    <source>
        <dbReference type="SMART" id="SM00460"/>
    </source>
</evidence>
<reference evidence="4" key="1">
    <citation type="submission" date="2011-04" db="EMBL/GenBank/DDBJ databases">
        <title>The complete genome of Porphyromonas asaccharolytica DSM 20707.</title>
        <authorList>
            <person name="Lucas S."/>
            <person name="Han J."/>
            <person name="Lapidus A."/>
            <person name="Bruce D."/>
            <person name="Goodwin L."/>
            <person name="Pitluck S."/>
            <person name="Peters L."/>
            <person name="Kyrpides N."/>
            <person name="Mavromatis K."/>
            <person name="Ivanova N."/>
            <person name="Ovchinnikova G."/>
            <person name="Pagani I."/>
            <person name="Lu M."/>
            <person name="Detter J.C."/>
            <person name="Tapia R."/>
            <person name="Han C."/>
            <person name="Land M."/>
            <person name="Hauser L."/>
            <person name="Markowitz V."/>
            <person name="Cheng J.-F."/>
            <person name="Hugenholtz P."/>
            <person name="Woyke T."/>
            <person name="Wu D."/>
            <person name="Gronow S."/>
            <person name="Wellnitz S."/>
            <person name="Brambilla E."/>
            <person name="Klenk H.-P."/>
            <person name="Eisen J.A."/>
        </authorList>
    </citation>
    <scope>NUCLEOTIDE SEQUENCE [LARGE SCALE GENOMIC DNA]</scope>
    <source>
        <strain evidence="4">ATCC 25260 / DSM 20707 / VPI 4198</strain>
    </source>
</reference>
<dbReference type="Gene3D" id="2.60.40.1120">
    <property type="entry name" value="Carboxypeptidase-like, regulatory domain"/>
    <property type="match status" value="1"/>
</dbReference>
<feature type="signal peptide" evidence="1">
    <location>
        <begin position="1"/>
        <end position="22"/>
    </location>
</feature>
<evidence type="ECO:0000313" key="3">
    <source>
        <dbReference type="EMBL" id="AEE13501.1"/>
    </source>
</evidence>
<dbReference type="Pfam" id="PF01841">
    <property type="entry name" value="Transglut_core"/>
    <property type="match status" value="1"/>
</dbReference>
<evidence type="ECO:0000313" key="4">
    <source>
        <dbReference type="Proteomes" id="UP000006545"/>
    </source>
</evidence>
<feature type="domain" description="Transglutaminase-like" evidence="2">
    <location>
        <begin position="149"/>
        <end position="208"/>
    </location>
</feature>
<feature type="chain" id="PRO_5003310154" evidence="1">
    <location>
        <begin position="23"/>
        <end position="817"/>
    </location>
</feature>
<dbReference type="eggNOG" id="COG1305">
    <property type="taxonomic scope" value="Bacteria"/>
</dbReference>
<dbReference type="InterPro" id="IPR038765">
    <property type="entry name" value="Papain-like_cys_pep_sf"/>
</dbReference>
<dbReference type="PANTHER" id="PTHR35532:SF5">
    <property type="entry name" value="CARBOHYDRATE-BINDING DOMAIN-CONTAINING PROTEIN"/>
    <property type="match status" value="1"/>
</dbReference>
<dbReference type="Gene3D" id="3.10.620.30">
    <property type="match status" value="1"/>
</dbReference>
<gene>
    <name evidence="3" type="ordered locus">Poras_1570</name>
</gene>
<dbReference type="OrthoDB" id="9787782at2"/>
<dbReference type="Proteomes" id="UP000006545">
    <property type="component" value="Chromosome"/>
</dbReference>
<proteinExistence type="predicted"/>
<dbReference type="InterPro" id="IPR002931">
    <property type="entry name" value="Transglutaminase-like"/>
</dbReference>
<dbReference type="EMBL" id="CP002689">
    <property type="protein sequence ID" value="AEE13501.1"/>
    <property type="molecule type" value="Genomic_DNA"/>
</dbReference>
<dbReference type="SUPFAM" id="SSF54001">
    <property type="entry name" value="Cysteine proteinases"/>
    <property type="match status" value="1"/>
</dbReference>
<dbReference type="SMART" id="SM00460">
    <property type="entry name" value="TGc"/>
    <property type="match status" value="1"/>
</dbReference>
<dbReference type="PANTHER" id="PTHR35532">
    <property type="entry name" value="SIMILAR TO POLYHYDROXYALKANOATE DEPOLYMERASE"/>
    <property type="match status" value="1"/>
</dbReference>
<accession>F4KNQ4</accession>
<sequence>MTRKALLYLITVMLLSGSLALAQTKPTATPTSSDQVEQYLDFLYQYLPLPDRCDYSRAFYEHNVRLSLQTRQEMPWGKRIPEREFRHFVLPIRVNNENLDNSREVFYKELKNRVNGMPMYDAVLEVNHWCHEKVTYRPTDARTSSPLATVRTAYGRCGEESTLLVAALRSVGIPARQVYTPRWAHTDDNHAWVEAWVDGQWYFLGACEPEPVLNLGWFNESASRGMLMHTKVFGAYDGPEEVILQTPFFTEINVIDHYAPSSDLTIEVKTPTGEPVANARVDFKLYNYAEFYTVASKFTDALGRAKLTAGRGDMMVWVEKGEDIALKKVTFGAKPVETVILSSESLPKILDETLTPPSISGSLPPVSEEMRRINNERLAYEDSIRQAYEATMVDESRGNYVTIQQFMKQANNKEMAQKLLSVLTKKDLRDISLEVLQDSETAETNQSEIYCKYVLNPRVELEWLTPYKHFLREQLAALRSPQELIDWTLANVKLVTDQNPQRLRMQPMSVYRERQADDLGRNIFFVAAARSLGWPARINEINGKLQYYTDDHWVDVLWHDQASPIATAPQGTLQLSYTPSKYISDPKYYAHFTISRIVDGKTSLLTFDEEATWSRDFAKGIKLDEGRYLLTTGTRMASGAVLTHSEVFEIKRGETTTIQLTMRESNEGVQVIGSFNAENLYYDLATQTTKSLISTTGRGYYILGLIAPNHEPSNHTLRDIAIYKSALEEWGQSVVLLFESQDAATRFIDEGFDLPAQVVWGIDSEGAILKEIREEMKLTSSSLPIFLICDTFNRVVYIQQGYTINIGEHLVKVLKQL</sequence>
<organism evidence="3 4">
    <name type="scientific">Porphyromonas asaccharolytica (strain ATCC 25260 / DSM 20707 / BCRC 10618 / CCUG 7834 / JCM 6326 / LMG 13178 / VPI 4198 / B440)</name>
    <name type="common">Bacteroides asaccharolyticus</name>
    <dbReference type="NCBI Taxonomy" id="879243"/>
    <lineage>
        <taxon>Bacteria</taxon>
        <taxon>Pseudomonadati</taxon>
        <taxon>Bacteroidota</taxon>
        <taxon>Bacteroidia</taxon>
        <taxon>Bacteroidales</taxon>
        <taxon>Porphyromonadaceae</taxon>
        <taxon>Porphyromonas</taxon>
    </lineage>
</organism>
<dbReference type="HOGENOM" id="CLU_325905_0_0_10"/>
<keyword evidence="4" id="KW-1185">Reference proteome</keyword>
<evidence type="ECO:0000256" key="1">
    <source>
        <dbReference type="SAM" id="SignalP"/>
    </source>
</evidence>
<dbReference type="KEGG" id="pah:Poras_1570"/>
<dbReference type="AlphaFoldDB" id="F4KNQ4"/>
<protein>
    <submittedName>
        <fullName evidence="3">Transglutaminase domain-containing protein</fullName>
    </submittedName>
</protein>
<keyword evidence="1" id="KW-0732">Signal</keyword>
<dbReference type="RefSeq" id="WP_013760834.1">
    <property type="nucleotide sequence ID" value="NC_015501.1"/>
</dbReference>